<name>A0A5F1ZPW9_9LEPT</name>
<dbReference type="AlphaFoldDB" id="A0A5F1ZPW9"/>
<keyword evidence="1" id="KW-0812">Transmembrane</keyword>
<comment type="caution">
    <text evidence="2">The sequence shown here is derived from an EMBL/GenBank/DDBJ whole genome shotgun (WGS) entry which is preliminary data.</text>
</comment>
<gene>
    <name evidence="2" type="ORF">EHO57_07950</name>
    <name evidence="3" type="ORF">EHQ53_14710</name>
</gene>
<protein>
    <submittedName>
        <fullName evidence="2">Uncharacterized protein</fullName>
    </submittedName>
</protein>
<proteinExistence type="predicted"/>
<keyword evidence="4" id="KW-1185">Reference proteome</keyword>
<evidence type="ECO:0000313" key="5">
    <source>
        <dbReference type="Proteomes" id="UP000297946"/>
    </source>
</evidence>
<accession>A0A5F1ZPW9</accession>
<reference evidence="3" key="1">
    <citation type="submission" date="2018-10" db="EMBL/GenBank/DDBJ databases">
        <authorList>
            <person name="Vincent A.T."/>
            <person name="Schiettekatte O."/>
            <person name="Bourhy P."/>
            <person name="Veyrier F.J."/>
            <person name="Picardeau M."/>
        </authorList>
    </citation>
    <scope>NUCLEOTIDE SEQUENCE</scope>
    <source>
        <strain evidence="3">201702690</strain>
    </source>
</reference>
<evidence type="ECO:0000313" key="2">
    <source>
        <dbReference type="EMBL" id="TGK01978.1"/>
    </source>
</evidence>
<dbReference type="OrthoDB" id="340225at2"/>
<evidence type="ECO:0000256" key="1">
    <source>
        <dbReference type="SAM" id="Phobius"/>
    </source>
</evidence>
<dbReference type="Proteomes" id="UP000297273">
    <property type="component" value="Unassembled WGS sequence"/>
</dbReference>
<dbReference type="Proteomes" id="UP000297946">
    <property type="component" value="Unassembled WGS sequence"/>
</dbReference>
<reference evidence="4 5" key="2">
    <citation type="journal article" date="2019" name="PLoS Negl. Trop. Dis.">
        <title>Revisiting the worldwide diversity of Leptospira species in the environment.</title>
        <authorList>
            <person name="Vincent A.T."/>
            <person name="Schiettekatte O."/>
            <person name="Bourhy P."/>
            <person name="Veyrier F.J."/>
            <person name="Picardeau M."/>
        </authorList>
    </citation>
    <scope>NUCLEOTIDE SEQUENCE [LARGE SCALE GENOMIC DNA]</scope>
    <source>
        <strain evidence="4">201702690</strain>
        <strain evidence="2 5">SSW18</strain>
    </source>
</reference>
<evidence type="ECO:0000313" key="4">
    <source>
        <dbReference type="Proteomes" id="UP000297273"/>
    </source>
</evidence>
<organism evidence="2 5">
    <name type="scientific">Leptospira langatensis</name>
    <dbReference type="NCBI Taxonomy" id="2484983"/>
    <lineage>
        <taxon>Bacteria</taxon>
        <taxon>Pseudomonadati</taxon>
        <taxon>Spirochaetota</taxon>
        <taxon>Spirochaetia</taxon>
        <taxon>Leptospirales</taxon>
        <taxon>Leptospiraceae</taxon>
        <taxon>Leptospira</taxon>
    </lineage>
</organism>
<dbReference type="EMBL" id="RQER01000005">
    <property type="protein sequence ID" value="TGK01978.1"/>
    <property type="molecule type" value="Genomic_DNA"/>
</dbReference>
<evidence type="ECO:0000313" key="3">
    <source>
        <dbReference type="EMBL" id="TGL39529.1"/>
    </source>
</evidence>
<sequence length="72" mass="8036">MIWDIGTQDKIVYLIVGVATIYLTFPLVSSFKSIFGKSKTAETRFGCYEDACASCHTIAEEKPSSLRKRKNA</sequence>
<feature type="transmembrane region" description="Helical" evidence="1">
    <location>
        <begin position="12"/>
        <end position="35"/>
    </location>
</feature>
<dbReference type="EMBL" id="RQGC01000012">
    <property type="protein sequence ID" value="TGL39529.1"/>
    <property type="molecule type" value="Genomic_DNA"/>
</dbReference>
<keyword evidence="1" id="KW-1133">Transmembrane helix</keyword>
<keyword evidence="1" id="KW-0472">Membrane</keyword>